<sequence>MAAPAPTYDLMLLLDSKTDEDVRTKIRTDVRSAIESQGTLVGDQAYGRRTLSYEIADEGEAEYDLLQFTGPNELLEHLNRTLRITDGVRRFRIIKVRPGTPAAPDLRQAVTAAAAEAAPAHDADDASDQD</sequence>
<dbReference type="NCBIfam" id="TIGR00166">
    <property type="entry name" value="S6"/>
    <property type="match status" value="1"/>
</dbReference>
<dbReference type="InterPro" id="IPR000529">
    <property type="entry name" value="Ribosomal_bS6"/>
</dbReference>
<feature type="region of interest" description="Disordered" evidence="2">
    <location>
        <begin position="111"/>
        <end position="130"/>
    </location>
</feature>
<evidence type="ECO:0000313" key="3">
    <source>
        <dbReference type="EMBL" id="CAB4915100.1"/>
    </source>
</evidence>
<comment type="similarity">
    <text evidence="1">Belongs to the bacterial ribosomal protein bS6 family.</text>
</comment>
<proteinExistence type="inferred from homology"/>
<dbReference type="Pfam" id="PF01250">
    <property type="entry name" value="Ribosomal_S6"/>
    <property type="match status" value="1"/>
</dbReference>
<dbReference type="GO" id="GO:0019843">
    <property type="term" value="F:rRNA binding"/>
    <property type="evidence" value="ECO:0007669"/>
    <property type="project" value="InterPro"/>
</dbReference>
<dbReference type="EMBL" id="CAFBMX010000001">
    <property type="protein sequence ID" value="CAB4915100.1"/>
    <property type="molecule type" value="Genomic_DNA"/>
</dbReference>
<reference evidence="3" key="1">
    <citation type="submission" date="2020-05" db="EMBL/GenBank/DDBJ databases">
        <authorList>
            <person name="Chiriac C."/>
            <person name="Salcher M."/>
            <person name="Ghai R."/>
            <person name="Kavagutti S V."/>
        </authorList>
    </citation>
    <scope>NUCLEOTIDE SEQUENCE</scope>
</reference>
<gene>
    <name evidence="3" type="ORF">UFOPK3674_00180</name>
</gene>
<dbReference type="Gene3D" id="3.30.70.60">
    <property type="match status" value="1"/>
</dbReference>
<dbReference type="InterPro" id="IPR014717">
    <property type="entry name" value="Transl_elong_EF1B/ribsomal_bS6"/>
</dbReference>
<dbReference type="AlphaFoldDB" id="A0A6J7HFT9"/>
<dbReference type="InterPro" id="IPR020814">
    <property type="entry name" value="Ribosomal_S6_plastid/chlpt"/>
</dbReference>
<protein>
    <submittedName>
        <fullName evidence="3">Unannotated protein</fullName>
    </submittedName>
</protein>
<dbReference type="CDD" id="cd00473">
    <property type="entry name" value="bS6"/>
    <property type="match status" value="1"/>
</dbReference>
<name>A0A6J7HFT9_9ZZZZ</name>
<evidence type="ECO:0000256" key="1">
    <source>
        <dbReference type="ARBA" id="ARBA00009512"/>
    </source>
</evidence>
<dbReference type="InterPro" id="IPR035980">
    <property type="entry name" value="Ribosomal_bS6_sf"/>
</dbReference>
<dbReference type="HAMAP" id="MF_00360">
    <property type="entry name" value="Ribosomal_bS6"/>
    <property type="match status" value="1"/>
</dbReference>
<dbReference type="GO" id="GO:0005840">
    <property type="term" value="C:ribosome"/>
    <property type="evidence" value="ECO:0007669"/>
    <property type="project" value="InterPro"/>
</dbReference>
<accession>A0A6J7HFT9</accession>
<dbReference type="GO" id="GO:0003735">
    <property type="term" value="F:structural constituent of ribosome"/>
    <property type="evidence" value="ECO:0007669"/>
    <property type="project" value="InterPro"/>
</dbReference>
<dbReference type="GO" id="GO:0006412">
    <property type="term" value="P:translation"/>
    <property type="evidence" value="ECO:0007669"/>
    <property type="project" value="InterPro"/>
</dbReference>
<evidence type="ECO:0000256" key="2">
    <source>
        <dbReference type="SAM" id="MobiDB-lite"/>
    </source>
</evidence>
<organism evidence="3">
    <name type="scientific">freshwater metagenome</name>
    <dbReference type="NCBI Taxonomy" id="449393"/>
    <lineage>
        <taxon>unclassified sequences</taxon>
        <taxon>metagenomes</taxon>
        <taxon>ecological metagenomes</taxon>
    </lineage>
</organism>
<dbReference type="SUPFAM" id="SSF54995">
    <property type="entry name" value="Ribosomal protein S6"/>
    <property type="match status" value="1"/>
</dbReference>